<dbReference type="InterPro" id="IPR026960">
    <property type="entry name" value="RVT-Znf"/>
</dbReference>
<dbReference type="GO" id="GO:0003964">
    <property type="term" value="F:RNA-directed DNA polymerase activity"/>
    <property type="evidence" value="ECO:0007669"/>
    <property type="project" value="UniProtKB-KW"/>
</dbReference>
<feature type="domain" description="Reverse transcriptase zinc-binding" evidence="1">
    <location>
        <begin position="285"/>
        <end position="338"/>
    </location>
</feature>
<keyword evidence="2" id="KW-0695">RNA-directed DNA polymerase</keyword>
<protein>
    <submittedName>
        <fullName evidence="2">RNA-directed DNA polymerase, eukaryota, reverse transcriptase zinc-binding domain protein</fullName>
    </submittedName>
</protein>
<proteinExistence type="predicted"/>
<dbReference type="PANTHER" id="PTHR36617">
    <property type="entry name" value="PROTEIN, PUTATIVE-RELATED"/>
    <property type="match status" value="1"/>
</dbReference>
<evidence type="ECO:0000259" key="1">
    <source>
        <dbReference type="Pfam" id="PF13966"/>
    </source>
</evidence>
<keyword evidence="2" id="KW-0548">Nucleotidyltransferase</keyword>
<accession>A0ABQ4XAG8</accession>
<comment type="caution">
    <text evidence="2">The sequence shown here is derived from an EMBL/GenBank/DDBJ whole genome shotgun (WGS) entry which is preliminary data.</text>
</comment>
<reference evidence="2" key="1">
    <citation type="journal article" date="2022" name="Int. J. Mol. Sci.">
        <title>Draft Genome of Tanacetum Coccineum: Genomic Comparison of Closely Related Tanacetum-Family Plants.</title>
        <authorList>
            <person name="Yamashiro T."/>
            <person name="Shiraishi A."/>
            <person name="Nakayama K."/>
            <person name="Satake H."/>
        </authorList>
    </citation>
    <scope>NUCLEOTIDE SEQUENCE</scope>
</reference>
<dbReference type="Pfam" id="PF13966">
    <property type="entry name" value="zf-RVT"/>
    <property type="match status" value="1"/>
</dbReference>
<dbReference type="EMBL" id="BQNB010009331">
    <property type="protein sequence ID" value="GJS62015.1"/>
    <property type="molecule type" value="Genomic_DNA"/>
</dbReference>
<dbReference type="PANTHER" id="PTHR36617:SF16">
    <property type="entry name" value="OS04G0516500 PROTEIN"/>
    <property type="match status" value="1"/>
</dbReference>
<evidence type="ECO:0000313" key="2">
    <source>
        <dbReference type="EMBL" id="GJS62015.1"/>
    </source>
</evidence>
<gene>
    <name evidence="2" type="ORF">Tco_0656799</name>
</gene>
<keyword evidence="3" id="KW-1185">Reference proteome</keyword>
<keyword evidence="2" id="KW-0808">Transferase</keyword>
<name>A0ABQ4XAG8_9ASTR</name>
<dbReference type="Proteomes" id="UP001151760">
    <property type="component" value="Unassembled WGS sequence"/>
</dbReference>
<reference evidence="2" key="2">
    <citation type="submission" date="2022-01" db="EMBL/GenBank/DDBJ databases">
        <authorList>
            <person name="Yamashiro T."/>
            <person name="Shiraishi A."/>
            <person name="Satake H."/>
            <person name="Nakayama K."/>
        </authorList>
    </citation>
    <scope>NUCLEOTIDE SEQUENCE</scope>
</reference>
<organism evidence="2 3">
    <name type="scientific">Tanacetum coccineum</name>
    <dbReference type="NCBI Taxonomy" id="301880"/>
    <lineage>
        <taxon>Eukaryota</taxon>
        <taxon>Viridiplantae</taxon>
        <taxon>Streptophyta</taxon>
        <taxon>Embryophyta</taxon>
        <taxon>Tracheophyta</taxon>
        <taxon>Spermatophyta</taxon>
        <taxon>Magnoliopsida</taxon>
        <taxon>eudicotyledons</taxon>
        <taxon>Gunneridae</taxon>
        <taxon>Pentapetalae</taxon>
        <taxon>asterids</taxon>
        <taxon>campanulids</taxon>
        <taxon>Asterales</taxon>
        <taxon>Asteraceae</taxon>
        <taxon>Asteroideae</taxon>
        <taxon>Anthemideae</taxon>
        <taxon>Anthemidinae</taxon>
        <taxon>Tanacetum</taxon>
    </lineage>
</organism>
<evidence type="ECO:0000313" key="3">
    <source>
        <dbReference type="Proteomes" id="UP001151760"/>
    </source>
</evidence>
<sequence>MMERMTSKGKGVVIEEIMDHDVNDVVGKEFDSESGNSGKLPLLEWHQSSQAGKDETVVNNDFCVFNSDNEFPPPWSAERMNANRAQRMSDEFEFKKLLAEIDHEFGLETLTPMKVINVLESIRSRLFWGFKDKHRVDALWRKVVKSFYGSDGGSGSSSVINTRHGTWCDIINTVSNTNDIDPTLKNSFTLKISNGRNTFFWKDVWCCDGFRLMDRFPRLFSLESDQDCKVSDHWRLTNGVWGGTWSWIFPPRGRALDDLSSLISSIGNVSLSLDGVTNGLGVVMVQWNSWIPHKVNICVWRASINRLATWANLVTRGINMPSTFCLFCELEVEMIDHCPLVLLGWRKI</sequence>